<dbReference type="Pfam" id="PF08334">
    <property type="entry name" value="T2SSG"/>
    <property type="match status" value="1"/>
</dbReference>
<evidence type="ECO:0000256" key="5">
    <source>
        <dbReference type="ARBA" id="ARBA00022481"/>
    </source>
</evidence>
<dbReference type="Proteomes" id="UP000236220">
    <property type="component" value="Unassembled WGS sequence"/>
</dbReference>
<evidence type="ECO:0000256" key="1">
    <source>
        <dbReference type="ARBA" id="ARBA00004377"/>
    </source>
</evidence>
<dbReference type="SUPFAM" id="SSF54523">
    <property type="entry name" value="Pili subunits"/>
    <property type="match status" value="1"/>
</dbReference>
<dbReference type="OrthoDB" id="9795612at2"/>
<evidence type="ECO:0000256" key="6">
    <source>
        <dbReference type="ARBA" id="ARBA00022519"/>
    </source>
</evidence>
<dbReference type="AlphaFoldDB" id="A0A2K1Q465"/>
<organism evidence="12 13">
    <name type="scientific">Solilutibacter silvestris</name>
    <dbReference type="NCBI Taxonomy" id="1645665"/>
    <lineage>
        <taxon>Bacteria</taxon>
        <taxon>Pseudomonadati</taxon>
        <taxon>Pseudomonadota</taxon>
        <taxon>Gammaproteobacteria</taxon>
        <taxon>Lysobacterales</taxon>
        <taxon>Lysobacteraceae</taxon>
        <taxon>Solilutibacter</taxon>
    </lineage>
</organism>
<dbReference type="GO" id="GO:0015628">
    <property type="term" value="P:protein secretion by the type II secretion system"/>
    <property type="evidence" value="ECO:0007669"/>
    <property type="project" value="InterPro"/>
</dbReference>
<evidence type="ECO:0000256" key="4">
    <source>
        <dbReference type="ARBA" id="ARBA00022475"/>
    </source>
</evidence>
<dbReference type="InterPro" id="IPR045584">
    <property type="entry name" value="Pilin-like"/>
</dbReference>
<dbReference type="NCBIfam" id="TIGR01710">
    <property type="entry name" value="typeII_sec_gspG"/>
    <property type="match status" value="1"/>
</dbReference>
<dbReference type="PROSITE" id="PS00409">
    <property type="entry name" value="PROKAR_NTER_METHYL"/>
    <property type="match status" value="1"/>
</dbReference>
<dbReference type="EMBL" id="NPZB01000001">
    <property type="protein sequence ID" value="PNS09836.1"/>
    <property type="molecule type" value="Genomic_DNA"/>
</dbReference>
<evidence type="ECO:0000256" key="3">
    <source>
        <dbReference type="ARBA" id="ARBA00020042"/>
    </source>
</evidence>
<protein>
    <recommendedName>
        <fullName evidence="3">Type II secretion system core protein G</fullName>
    </recommendedName>
</protein>
<keyword evidence="7 10" id="KW-0812">Transmembrane</keyword>
<name>A0A2K1Q465_9GAMM</name>
<reference evidence="12 13" key="1">
    <citation type="submission" date="2017-08" db="EMBL/GenBank/DDBJ databases">
        <title>Lysobacter sylvestris genome.</title>
        <authorList>
            <person name="Zhang D.-C."/>
            <person name="Albuquerque L."/>
            <person name="Franca L."/>
            <person name="Froufe H.J.C."/>
            <person name="Barroso C."/>
            <person name="Egas C."/>
            <person name="Da Costa M."/>
            <person name="Margesin R."/>
        </authorList>
    </citation>
    <scope>NUCLEOTIDE SEQUENCE [LARGE SCALE GENOMIC DNA]</scope>
    <source>
        <strain evidence="12 13">AM20-91</strain>
    </source>
</reference>
<evidence type="ECO:0000313" key="13">
    <source>
        <dbReference type="Proteomes" id="UP000236220"/>
    </source>
</evidence>
<dbReference type="NCBIfam" id="TIGR02532">
    <property type="entry name" value="IV_pilin_GFxxxE"/>
    <property type="match status" value="1"/>
</dbReference>
<comment type="subcellular location">
    <subcellularLocation>
        <location evidence="1">Cell inner membrane</location>
        <topology evidence="1">Single-pass membrane protein</topology>
    </subcellularLocation>
</comment>
<dbReference type="InterPro" id="IPR000983">
    <property type="entry name" value="Bac_GSPG_pilin"/>
</dbReference>
<keyword evidence="4" id="KW-1003">Cell membrane</keyword>
<dbReference type="InterPro" id="IPR010054">
    <property type="entry name" value="Type2_sec_GspG"/>
</dbReference>
<evidence type="ECO:0000256" key="9">
    <source>
        <dbReference type="ARBA" id="ARBA00023136"/>
    </source>
</evidence>
<evidence type="ECO:0000256" key="10">
    <source>
        <dbReference type="SAM" id="Phobius"/>
    </source>
</evidence>
<proteinExistence type="inferred from homology"/>
<gene>
    <name evidence="12" type="ORF">Lysil_1465</name>
</gene>
<keyword evidence="6" id="KW-0997">Cell inner membrane</keyword>
<evidence type="ECO:0000313" key="12">
    <source>
        <dbReference type="EMBL" id="PNS09836.1"/>
    </source>
</evidence>
<evidence type="ECO:0000256" key="2">
    <source>
        <dbReference type="ARBA" id="ARBA00009984"/>
    </source>
</evidence>
<sequence length="148" mass="15690">MHNIRRNRIATSALARQQGGFTLIEIILVVMLIGAIVAFAASRILGGSDRAKVNLAKAQVQTTVDKIEQFKADTGHLPAKLDDLVTAPTANGTGWLGPYAKTNDLKDPWGHDLLYQVPGQNGKPFTVTSLGRDGVPGGSSVDADLVSE</sequence>
<dbReference type="InterPro" id="IPR012902">
    <property type="entry name" value="N_methyl_site"/>
</dbReference>
<keyword evidence="13" id="KW-1185">Reference proteome</keyword>
<accession>A0A2K1Q465</accession>
<dbReference type="InterPro" id="IPR013545">
    <property type="entry name" value="T2SS_protein-GspG_C"/>
</dbReference>
<evidence type="ECO:0000256" key="8">
    <source>
        <dbReference type="ARBA" id="ARBA00022989"/>
    </source>
</evidence>
<dbReference type="Gene3D" id="3.30.700.10">
    <property type="entry name" value="Glycoprotein, Type 4 Pilin"/>
    <property type="match status" value="1"/>
</dbReference>
<dbReference type="GO" id="GO:0015627">
    <property type="term" value="C:type II protein secretion system complex"/>
    <property type="evidence" value="ECO:0007669"/>
    <property type="project" value="InterPro"/>
</dbReference>
<comment type="caution">
    <text evidence="12">The sequence shown here is derived from an EMBL/GenBank/DDBJ whole genome shotgun (WGS) entry which is preliminary data.</text>
</comment>
<dbReference type="GO" id="GO:0005886">
    <property type="term" value="C:plasma membrane"/>
    <property type="evidence" value="ECO:0007669"/>
    <property type="project" value="UniProtKB-SubCell"/>
</dbReference>
<evidence type="ECO:0000256" key="7">
    <source>
        <dbReference type="ARBA" id="ARBA00022692"/>
    </source>
</evidence>
<keyword evidence="9 10" id="KW-0472">Membrane</keyword>
<comment type="similarity">
    <text evidence="2">Belongs to the GSP G family.</text>
</comment>
<feature type="domain" description="Type II secretion system protein GspG C-terminal" evidence="11">
    <location>
        <begin position="43"/>
        <end position="147"/>
    </location>
</feature>
<evidence type="ECO:0000259" key="11">
    <source>
        <dbReference type="Pfam" id="PF08334"/>
    </source>
</evidence>
<keyword evidence="8 10" id="KW-1133">Transmembrane helix</keyword>
<keyword evidence="5" id="KW-0488">Methylation</keyword>
<dbReference type="PRINTS" id="PR00813">
    <property type="entry name" value="BCTERIALGSPG"/>
</dbReference>
<feature type="transmembrane region" description="Helical" evidence="10">
    <location>
        <begin position="21"/>
        <end position="41"/>
    </location>
</feature>